<dbReference type="Gene3D" id="1.10.10.60">
    <property type="entry name" value="Homeodomain-like"/>
    <property type="match status" value="2"/>
</dbReference>
<reference evidence="6 7" key="1">
    <citation type="submission" date="2020-03" db="EMBL/GenBank/DDBJ databases">
        <title>Cyclobacterium plantarum sp. nov., a marine bacterium isolated from a coastal-marine wetland.</title>
        <authorList>
            <person name="Sanchez-Porro C."/>
            <person name="Ventosa A."/>
            <person name="Amoozegar M."/>
        </authorList>
    </citation>
    <scope>NUCLEOTIDE SEQUENCE [LARGE SCALE GENOMIC DNA]</scope>
    <source>
        <strain evidence="6 7">GBPx2</strain>
    </source>
</reference>
<evidence type="ECO:0000256" key="3">
    <source>
        <dbReference type="ARBA" id="ARBA00023163"/>
    </source>
</evidence>
<proteinExistence type="predicted"/>
<evidence type="ECO:0000256" key="4">
    <source>
        <dbReference type="SAM" id="Phobius"/>
    </source>
</evidence>
<dbReference type="PROSITE" id="PS00041">
    <property type="entry name" value="HTH_ARAC_FAMILY_1"/>
    <property type="match status" value="1"/>
</dbReference>
<dbReference type="InterPro" id="IPR018062">
    <property type="entry name" value="HTH_AraC-typ_CS"/>
</dbReference>
<dbReference type="RefSeq" id="WP_166144005.1">
    <property type="nucleotide sequence ID" value="NZ_JAANYN010000002.1"/>
</dbReference>
<evidence type="ECO:0000259" key="5">
    <source>
        <dbReference type="PROSITE" id="PS01124"/>
    </source>
</evidence>
<keyword evidence="2" id="KW-0238">DNA-binding</keyword>
<dbReference type="SUPFAM" id="SSF46689">
    <property type="entry name" value="Homeodomain-like"/>
    <property type="match status" value="1"/>
</dbReference>
<protein>
    <submittedName>
        <fullName evidence="6">Helix-turn-helix transcriptional regulator</fullName>
    </submittedName>
</protein>
<dbReference type="PANTHER" id="PTHR43280:SF29">
    <property type="entry name" value="ARAC-FAMILY TRANSCRIPTIONAL REGULATOR"/>
    <property type="match status" value="1"/>
</dbReference>
<keyword evidence="1" id="KW-0805">Transcription regulation</keyword>
<keyword evidence="3" id="KW-0804">Transcription</keyword>
<dbReference type="EMBL" id="JAANYN010000002">
    <property type="protein sequence ID" value="NHE56306.1"/>
    <property type="molecule type" value="Genomic_DNA"/>
</dbReference>
<keyword evidence="4" id="KW-1133">Transmembrane helix</keyword>
<gene>
    <name evidence="6" type="ORF">G9Q97_05685</name>
</gene>
<dbReference type="PANTHER" id="PTHR43280">
    <property type="entry name" value="ARAC-FAMILY TRANSCRIPTIONAL REGULATOR"/>
    <property type="match status" value="1"/>
</dbReference>
<evidence type="ECO:0000256" key="1">
    <source>
        <dbReference type="ARBA" id="ARBA00023015"/>
    </source>
</evidence>
<dbReference type="InterPro" id="IPR009057">
    <property type="entry name" value="Homeodomain-like_sf"/>
</dbReference>
<dbReference type="SMART" id="SM00342">
    <property type="entry name" value="HTH_ARAC"/>
    <property type="match status" value="1"/>
</dbReference>
<evidence type="ECO:0000313" key="7">
    <source>
        <dbReference type="Proteomes" id="UP000649799"/>
    </source>
</evidence>
<organism evidence="6 7">
    <name type="scientific">Cyclobacterium plantarum</name>
    <dbReference type="NCBI Taxonomy" id="2716263"/>
    <lineage>
        <taxon>Bacteria</taxon>
        <taxon>Pseudomonadati</taxon>
        <taxon>Bacteroidota</taxon>
        <taxon>Cytophagia</taxon>
        <taxon>Cytophagales</taxon>
        <taxon>Cyclobacteriaceae</taxon>
        <taxon>Cyclobacterium</taxon>
    </lineage>
</organism>
<dbReference type="InterPro" id="IPR018060">
    <property type="entry name" value="HTH_AraC"/>
</dbReference>
<dbReference type="PRINTS" id="PR00032">
    <property type="entry name" value="HTHARAC"/>
</dbReference>
<keyword evidence="4" id="KW-0812">Transmembrane</keyword>
<feature type="transmembrane region" description="Helical" evidence="4">
    <location>
        <begin position="60"/>
        <end position="81"/>
    </location>
</feature>
<sequence length="379" mass="44460">MEIPVVYIGFAQATFIAIMMFWKKPLKIADVILAVFMVCIAWMFALNIAQEVKGVTQQTWYYSIPISLTYPAFLYLYSKYVSVDFGRFQRKDYFHSIPFFASFVLIFLFKNPDIESFYFDLEYYGQLNWLRNSLGSIFILLLWIYGILAIRNIRHYRKQRSDLYSFKSDLNSLNWLLVFVISFMVVQNFIILATTLFETGYIQFDIKPLVNVSLLVFVYIAGFWGFRQNQLSSALNSEKEFLHRRENKAGILSSEKYQKSGLKNEQANAYLIQLTRFMEETLAWKDNELSIAKISEQTRIPKHYITQVLNEHLGKNFYSFVNEYRIAEAKEMIASPKYQAWSFVAIAYECGFNSKTAFNNFFKKITGLTPSEYRNTASN</sequence>
<dbReference type="PROSITE" id="PS01124">
    <property type="entry name" value="HTH_ARAC_FAMILY_2"/>
    <property type="match status" value="1"/>
</dbReference>
<feature type="domain" description="HTH araC/xylS-type" evidence="5">
    <location>
        <begin position="272"/>
        <end position="376"/>
    </location>
</feature>
<accession>A0ABX0H735</accession>
<evidence type="ECO:0000256" key="2">
    <source>
        <dbReference type="ARBA" id="ARBA00023125"/>
    </source>
</evidence>
<keyword evidence="7" id="KW-1185">Reference proteome</keyword>
<dbReference type="Pfam" id="PF12833">
    <property type="entry name" value="HTH_18"/>
    <property type="match status" value="1"/>
</dbReference>
<evidence type="ECO:0000313" key="6">
    <source>
        <dbReference type="EMBL" id="NHE56306.1"/>
    </source>
</evidence>
<keyword evidence="4" id="KW-0472">Membrane</keyword>
<feature type="transmembrane region" description="Helical" evidence="4">
    <location>
        <begin position="209"/>
        <end position="226"/>
    </location>
</feature>
<name>A0ABX0H735_9BACT</name>
<dbReference type="Proteomes" id="UP000649799">
    <property type="component" value="Unassembled WGS sequence"/>
</dbReference>
<feature type="transmembrane region" description="Helical" evidence="4">
    <location>
        <begin position="29"/>
        <end position="48"/>
    </location>
</feature>
<feature type="transmembrane region" description="Helical" evidence="4">
    <location>
        <begin position="173"/>
        <end position="197"/>
    </location>
</feature>
<feature type="transmembrane region" description="Helical" evidence="4">
    <location>
        <begin position="93"/>
        <end position="109"/>
    </location>
</feature>
<comment type="caution">
    <text evidence="6">The sequence shown here is derived from an EMBL/GenBank/DDBJ whole genome shotgun (WGS) entry which is preliminary data.</text>
</comment>
<feature type="transmembrane region" description="Helical" evidence="4">
    <location>
        <begin position="6"/>
        <end position="22"/>
    </location>
</feature>
<dbReference type="InterPro" id="IPR020449">
    <property type="entry name" value="Tscrpt_reg_AraC-type_HTH"/>
</dbReference>
<feature type="transmembrane region" description="Helical" evidence="4">
    <location>
        <begin position="129"/>
        <end position="153"/>
    </location>
</feature>